<reference evidence="1 2" key="1">
    <citation type="submission" date="2016-04" db="EMBL/GenBank/DDBJ databases">
        <authorList>
            <person name="Evans L.H."/>
            <person name="Alamgir A."/>
            <person name="Owens N."/>
            <person name="Weber N.D."/>
            <person name="Virtaneva K."/>
            <person name="Barbian K."/>
            <person name="Babar A."/>
            <person name="Rosenke K."/>
        </authorList>
    </citation>
    <scope>NUCLEOTIDE SEQUENCE [LARGE SCALE GENOMIC DNA]</scope>
    <source>
        <strain evidence="1 2">LMa1</strain>
    </source>
</reference>
<dbReference type="Proteomes" id="UP000078532">
    <property type="component" value="Unassembled WGS sequence"/>
</dbReference>
<organism evidence="1 2">
    <name type="scientific">Desulfotomaculum copahuensis</name>
    <dbReference type="NCBI Taxonomy" id="1838280"/>
    <lineage>
        <taxon>Bacteria</taxon>
        <taxon>Bacillati</taxon>
        <taxon>Bacillota</taxon>
        <taxon>Clostridia</taxon>
        <taxon>Eubacteriales</taxon>
        <taxon>Desulfotomaculaceae</taxon>
        <taxon>Desulfotomaculum</taxon>
    </lineage>
</organism>
<comment type="caution">
    <text evidence="1">The sequence shown here is derived from an EMBL/GenBank/DDBJ whole genome shotgun (WGS) entry which is preliminary data.</text>
</comment>
<gene>
    <name evidence="1" type="ORF">A6M21_13585</name>
</gene>
<dbReference type="STRING" id="1838280.A6M21_13585"/>
<dbReference type="AlphaFoldDB" id="A0A1B7LCE5"/>
<dbReference type="EMBL" id="LYVF01000178">
    <property type="protein sequence ID" value="OAT80393.1"/>
    <property type="molecule type" value="Genomic_DNA"/>
</dbReference>
<evidence type="ECO:0000313" key="1">
    <source>
        <dbReference type="EMBL" id="OAT80393.1"/>
    </source>
</evidence>
<sequence>MKMCSGPGYMTVLNGTNVVYDDVEPGTVYWIASAAGSMMTFPMQARYVLPAGKTGRTVPDKFHPGFFNV</sequence>
<accession>A0A1B7LCE5</accession>
<name>A0A1B7LCE5_9FIRM</name>
<keyword evidence="2" id="KW-1185">Reference proteome</keyword>
<protein>
    <submittedName>
        <fullName evidence="1">Uncharacterized protein</fullName>
    </submittedName>
</protein>
<evidence type="ECO:0000313" key="2">
    <source>
        <dbReference type="Proteomes" id="UP000078532"/>
    </source>
</evidence>
<proteinExistence type="predicted"/>